<feature type="region of interest" description="Disordered" evidence="1">
    <location>
        <begin position="158"/>
        <end position="191"/>
    </location>
</feature>
<reference evidence="3" key="1">
    <citation type="submission" date="2017-03" db="EMBL/GenBank/DDBJ databases">
        <authorList>
            <person name="Sharma R."/>
            <person name="Thines M."/>
        </authorList>
    </citation>
    <scope>NUCLEOTIDE SEQUENCE [LARGE SCALE GENOMIC DNA]</scope>
</reference>
<dbReference type="Proteomes" id="UP000192927">
    <property type="component" value="Unassembled WGS sequence"/>
</dbReference>
<feature type="compositionally biased region" description="Low complexity" evidence="1">
    <location>
        <begin position="174"/>
        <end position="183"/>
    </location>
</feature>
<dbReference type="EMBL" id="FWEW01001349">
    <property type="protein sequence ID" value="SLM36829.1"/>
    <property type="molecule type" value="Genomic_DNA"/>
</dbReference>
<evidence type="ECO:0000256" key="1">
    <source>
        <dbReference type="SAM" id="MobiDB-lite"/>
    </source>
</evidence>
<evidence type="ECO:0000313" key="3">
    <source>
        <dbReference type="Proteomes" id="UP000192927"/>
    </source>
</evidence>
<proteinExistence type="predicted"/>
<evidence type="ECO:0000313" key="2">
    <source>
        <dbReference type="EMBL" id="SLM36829.1"/>
    </source>
</evidence>
<sequence length="191" mass="18230">MSVGTTTIVSTITKFVPCSTAVATSGTKTYYTTSLTASYSVTAITSTITGYQVICPTTTNPVAPAAITFPPNTVYGSATGTCPPAQTVYSTVAVYITVTAGAVSPGSPGSAGGSAAGSASASAPGPASASGSASGPGSASITTTSTITSYTRSSASVGTGLAAQPTNGTHVGPGTLSLSSSGSAKPTHAWV</sequence>
<keyword evidence="3" id="KW-1185">Reference proteome</keyword>
<dbReference type="AlphaFoldDB" id="A0A1W5D1S4"/>
<accession>A0A1W5D1S4</accession>
<protein>
    <submittedName>
        <fullName evidence="2">Uncharacterized protein</fullName>
    </submittedName>
</protein>
<feature type="compositionally biased region" description="Low complexity" evidence="1">
    <location>
        <begin position="116"/>
        <end position="143"/>
    </location>
</feature>
<feature type="region of interest" description="Disordered" evidence="1">
    <location>
        <begin position="105"/>
        <end position="143"/>
    </location>
</feature>
<name>A0A1W5D1S4_9LECA</name>
<organism evidence="2 3">
    <name type="scientific">Lasallia pustulata</name>
    <dbReference type="NCBI Taxonomy" id="136370"/>
    <lineage>
        <taxon>Eukaryota</taxon>
        <taxon>Fungi</taxon>
        <taxon>Dikarya</taxon>
        <taxon>Ascomycota</taxon>
        <taxon>Pezizomycotina</taxon>
        <taxon>Lecanoromycetes</taxon>
        <taxon>OSLEUM clade</taxon>
        <taxon>Umbilicariomycetidae</taxon>
        <taxon>Umbilicariales</taxon>
        <taxon>Umbilicariaceae</taxon>
        <taxon>Lasallia</taxon>
    </lineage>
</organism>